<organism evidence="2 3">
    <name type="scientific">Phytophthora megakarya</name>
    <dbReference type="NCBI Taxonomy" id="4795"/>
    <lineage>
        <taxon>Eukaryota</taxon>
        <taxon>Sar</taxon>
        <taxon>Stramenopiles</taxon>
        <taxon>Oomycota</taxon>
        <taxon>Peronosporomycetes</taxon>
        <taxon>Peronosporales</taxon>
        <taxon>Peronosporaceae</taxon>
        <taxon>Phytophthora</taxon>
    </lineage>
</organism>
<feature type="region of interest" description="Disordered" evidence="1">
    <location>
        <begin position="92"/>
        <end position="172"/>
    </location>
</feature>
<evidence type="ECO:0008006" key="4">
    <source>
        <dbReference type="Google" id="ProtNLM"/>
    </source>
</evidence>
<dbReference type="OrthoDB" id="134400at2759"/>
<proteinExistence type="predicted"/>
<comment type="caution">
    <text evidence="2">The sequence shown here is derived from an EMBL/GenBank/DDBJ whole genome shotgun (WGS) entry which is preliminary data.</text>
</comment>
<gene>
    <name evidence="2" type="ORF">PHMEG_00041751</name>
</gene>
<evidence type="ECO:0000256" key="1">
    <source>
        <dbReference type="SAM" id="MobiDB-lite"/>
    </source>
</evidence>
<dbReference type="Proteomes" id="UP000198211">
    <property type="component" value="Unassembled WGS sequence"/>
</dbReference>
<dbReference type="AlphaFoldDB" id="A0A225UBA3"/>
<reference evidence="3" key="1">
    <citation type="submission" date="2017-03" db="EMBL/GenBank/DDBJ databases">
        <title>Phytopthora megakarya and P. palmivora, two closely related causual agents of cacao black pod achieved similar genome size and gene model numbers by different mechanisms.</title>
        <authorList>
            <person name="Ali S."/>
            <person name="Shao J."/>
            <person name="Larry D.J."/>
            <person name="Kronmiller B."/>
            <person name="Shen D."/>
            <person name="Strem M.D."/>
            <person name="Melnick R.L."/>
            <person name="Guiltinan M.J."/>
            <person name="Tyler B.M."/>
            <person name="Meinhardt L.W."/>
            <person name="Bailey B.A."/>
        </authorList>
    </citation>
    <scope>NUCLEOTIDE SEQUENCE [LARGE SCALE GENOMIC DNA]</scope>
    <source>
        <strain evidence="3">zdho120</strain>
    </source>
</reference>
<keyword evidence="3" id="KW-1185">Reference proteome</keyword>
<feature type="compositionally biased region" description="Basic and acidic residues" evidence="1">
    <location>
        <begin position="103"/>
        <end position="115"/>
    </location>
</feature>
<name>A0A225UBA3_9STRA</name>
<feature type="non-terminal residue" evidence="2">
    <location>
        <position position="279"/>
    </location>
</feature>
<dbReference type="EMBL" id="NBNE01023565">
    <property type="protein sequence ID" value="OWY90220.1"/>
    <property type="molecule type" value="Genomic_DNA"/>
</dbReference>
<evidence type="ECO:0000313" key="2">
    <source>
        <dbReference type="EMBL" id="OWY90220.1"/>
    </source>
</evidence>
<evidence type="ECO:0000313" key="3">
    <source>
        <dbReference type="Proteomes" id="UP000198211"/>
    </source>
</evidence>
<accession>A0A225UBA3</accession>
<sequence>MVPTVMESRRGKPVSIRLTNVSDGTARCYKHSSVVLWIPKGEVGYVRLDSSKYNEWQVLAYAEGRDDTLLQKEKELYECWLAEQPPVVERQEYTPPARILPRPTKDSVAPKESSRDPLGSDDGGDDLNSHCSVRTRDESEVSVVVGVEEEASEEPYTHPTAFSDVEDEEKGPAGNSVDMLELAYISAMHGEAEIAAGNQDNDEDWYEHIPNEMELADYAHELAFLPDLTEPSSTVLDYTGPNVVNENLSEDEQRRLVEILQRHEGIMIASGNALPPPAY</sequence>
<protein>
    <recommendedName>
        <fullName evidence="4">Aspartic protease</fullName>
    </recommendedName>
</protein>